<evidence type="ECO:0000313" key="2">
    <source>
        <dbReference type="EMBL" id="KAJ1647392.1"/>
    </source>
</evidence>
<accession>A0A9W7XPE8</accession>
<protein>
    <recommendedName>
        <fullName evidence="1">Ribosome maturation protein SDO1/SBDS N-terminal domain-containing protein</fullName>
    </recommendedName>
</protein>
<dbReference type="InterPro" id="IPR036786">
    <property type="entry name" value="Ribosome_mat_SBDS_N_sf"/>
</dbReference>
<name>A0A9W7XPE8_9FUNG</name>
<keyword evidence="3" id="KW-1185">Reference proteome</keyword>
<comment type="caution">
    <text evidence="2">The sequence shown here is derived from an EMBL/GenBank/DDBJ whole genome shotgun (WGS) entry which is preliminary data.</text>
</comment>
<dbReference type="AlphaFoldDB" id="A0A9W7XPE8"/>
<dbReference type="Proteomes" id="UP001145021">
    <property type="component" value="Unassembled WGS sequence"/>
</dbReference>
<dbReference type="Gene3D" id="3.30.1250.10">
    <property type="entry name" value="Ribosome maturation protein SBDS, N-terminal domain"/>
    <property type="match status" value="1"/>
</dbReference>
<feature type="domain" description="Ribosome maturation protein SDO1/SBDS N-terminal" evidence="1">
    <location>
        <begin position="20"/>
        <end position="98"/>
    </location>
</feature>
<dbReference type="InterPro" id="IPR019783">
    <property type="entry name" value="SDO1/SBDS_N"/>
</dbReference>
<organism evidence="2 3">
    <name type="scientific">Coemansia asiatica</name>
    <dbReference type="NCBI Taxonomy" id="1052880"/>
    <lineage>
        <taxon>Eukaryota</taxon>
        <taxon>Fungi</taxon>
        <taxon>Fungi incertae sedis</taxon>
        <taxon>Zoopagomycota</taxon>
        <taxon>Kickxellomycotina</taxon>
        <taxon>Kickxellomycetes</taxon>
        <taxon>Kickxellales</taxon>
        <taxon>Kickxellaceae</taxon>
        <taxon>Coemansia</taxon>
    </lineage>
</organism>
<reference evidence="2" key="1">
    <citation type="submission" date="2022-07" db="EMBL/GenBank/DDBJ databases">
        <title>Phylogenomic reconstructions and comparative analyses of Kickxellomycotina fungi.</title>
        <authorList>
            <person name="Reynolds N.K."/>
            <person name="Stajich J.E."/>
            <person name="Barry K."/>
            <person name="Grigoriev I.V."/>
            <person name="Crous P."/>
            <person name="Smith M.E."/>
        </authorList>
    </citation>
    <scope>NUCLEOTIDE SEQUENCE</scope>
    <source>
        <strain evidence="2">NBRC 105413</strain>
    </source>
</reference>
<evidence type="ECO:0000313" key="3">
    <source>
        <dbReference type="Proteomes" id="UP001145021"/>
    </source>
</evidence>
<dbReference type="EMBL" id="JANBOH010000031">
    <property type="protein sequence ID" value="KAJ1647392.1"/>
    <property type="molecule type" value="Genomic_DNA"/>
</dbReference>
<proteinExistence type="predicted"/>
<gene>
    <name evidence="2" type="ORF">LPJ64_001234</name>
</gene>
<dbReference type="SUPFAM" id="SSF89895">
    <property type="entry name" value="FYSH domain"/>
    <property type="match status" value="1"/>
</dbReference>
<sequence>MPVMTFKTPERVCWNDDASGNTFYVVALSDTTSKWRANPKLPLEEVVYSDDILCFNKTNAGICRVASPDQLQAAFKTTDSAAIIKSILSVGQVAMKEFELEIDSQSTTAYNAASNAANVASTAATSAIEGVKGYLSSFW</sequence>
<dbReference type="Pfam" id="PF01172">
    <property type="entry name" value="SBDS_N"/>
    <property type="match status" value="1"/>
</dbReference>
<evidence type="ECO:0000259" key="1">
    <source>
        <dbReference type="Pfam" id="PF01172"/>
    </source>
</evidence>